<dbReference type="InterPro" id="IPR050261">
    <property type="entry name" value="FrsA_esterase"/>
</dbReference>
<dbReference type="InterPro" id="IPR029058">
    <property type="entry name" value="AB_hydrolase_fold"/>
</dbReference>
<keyword evidence="4" id="KW-0378">Hydrolase</keyword>
<evidence type="ECO:0000256" key="1">
    <source>
        <dbReference type="ARBA" id="ARBA00038115"/>
    </source>
</evidence>
<name>A0A485M4A1_9ZZZZ</name>
<evidence type="ECO:0000313" key="4">
    <source>
        <dbReference type="EMBL" id="VFU16008.1"/>
    </source>
</evidence>
<sequence length="321" mass="35350">MRSPPFWPYFIKSYCFIFFYYIFLVRLLISQVLPDYLKAIIDYIQVSSTILNGGVPLFLKRSGSWEKVTYPNARGLRLAGLLCSSRKKGAVLIVCHGFTGSKEGGGRALEMAEELGKRGYAALLFDFSGCGESEGDFADISLTGQINDLKSSVDFCLALGFERIILTGRSFGGTTALCLGGADRRVAGVCTWAAPSEPFDLFNCKRDQLLREKGGLVPLSGEQGTVYVREGFFSDLRQHDLYGRAALLTPRPLLVVHGSSDSVVPDWNARAIYEAAGEPKEIRIVEGADHQFTGRHLEAWAALFNWLGEHFPQTSAKPDLA</sequence>
<dbReference type="AlphaFoldDB" id="A0A485M4A1"/>
<reference evidence="4" key="1">
    <citation type="submission" date="2019-03" db="EMBL/GenBank/DDBJ databases">
        <authorList>
            <person name="Hao L."/>
        </authorList>
    </citation>
    <scope>NUCLEOTIDE SEQUENCE</scope>
</reference>
<accession>A0A485M4A1</accession>
<keyword evidence="2" id="KW-0472">Membrane</keyword>
<feature type="transmembrane region" description="Helical" evidence="2">
    <location>
        <begin position="6"/>
        <end position="29"/>
    </location>
</feature>
<gene>
    <name evidence="4" type="ORF">SCFA_3290004</name>
</gene>
<proteinExistence type="inferred from homology"/>
<dbReference type="PANTHER" id="PTHR22946">
    <property type="entry name" value="DIENELACTONE HYDROLASE DOMAIN-CONTAINING PROTEIN-RELATED"/>
    <property type="match status" value="1"/>
</dbReference>
<dbReference type="GO" id="GO:0016787">
    <property type="term" value="F:hydrolase activity"/>
    <property type="evidence" value="ECO:0007669"/>
    <property type="project" value="UniProtKB-KW"/>
</dbReference>
<dbReference type="InterPro" id="IPR000073">
    <property type="entry name" value="AB_hydrolase_1"/>
</dbReference>
<feature type="domain" description="AB hydrolase-1" evidence="3">
    <location>
        <begin position="91"/>
        <end position="209"/>
    </location>
</feature>
<dbReference type="SUPFAM" id="SSF53474">
    <property type="entry name" value="alpha/beta-Hydrolases"/>
    <property type="match status" value="1"/>
</dbReference>
<keyword evidence="2" id="KW-0812">Transmembrane</keyword>
<keyword evidence="2" id="KW-1133">Transmembrane helix</keyword>
<protein>
    <submittedName>
        <fullName evidence="4">Hydrolases (Modular protein)</fullName>
    </submittedName>
</protein>
<dbReference type="Pfam" id="PF00561">
    <property type="entry name" value="Abhydrolase_1"/>
    <property type="match status" value="1"/>
</dbReference>
<evidence type="ECO:0000259" key="3">
    <source>
        <dbReference type="Pfam" id="PF00561"/>
    </source>
</evidence>
<organism evidence="4">
    <name type="scientific">anaerobic digester metagenome</name>
    <dbReference type="NCBI Taxonomy" id="1263854"/>
    <lineage>
        <taxon>unclassified sequences</taxon>
        <taxon>metagenomes</taxon>
        <taxon>ecological metagenomes</taxon>
    </lineage>
</organism>
<dbReference type="Gene3D" id="3.40.50.1820">
    <property type="entry name" value="alpha/beta hydrolase"/>
    <property type="match status" value="1"/>
</dbReference>
<dbReference type="EMBL" id="CAADRN010000256">
    <property type="protein sequence ID" value="VFU16008.1"/>
    <property type="molecule type" value="Genomic_DNA"/>
</dbReference>
<comment type="similarity">
    <text evidence="1">Belongs to the AB hydrolase superfamily. FUS2 hydrolase family.</text>
</comment>
<evidence type="ECO:0000256" key="2">
    <source>
        <dbReference type="SAM" id="Phobius"/>
    </source>
</evidence>